<evidence type="ECO:0000313" key="1">
    <source>
        <dbReference type="EMBL" id="KAG8576673.1"/>
    </source>
</evidence>
<organism evidence="1 2">
    <name type="scientific">Engystomops pustulosus</name>
    <name type="common">Tungara frog</name>
    <name type="synonym">Physalaemus pustulosus</name>
    <dbReference type="NCBI Taxonomy" id="76066"/>
    <lineage>
        <taxon>Eukaryota</taxon>
        <taxon>Metazoa</taxon>
        <taxon>Chordata</taxon>
        <taxon>Craniata</taxon>
        <taxon>Vertebrata</taxon>
        <taxon>Euteleostomi</taxon>
        <taxon>Amphibia</taxon>
        <taxon>Batrachia</taxon>
        <taxon>Anura</taxon>
        <taxon>Neobatrachia</taxon>
        <taxon>Hyloidea</taxon>
        <taxon>Leptodactylidae</taxon>
        <taxon>Leiuperinae</taxon>
        <taxon>Engystomops</taxon>
    </lineage>
</organism>
<proteinExistence type="predicted"/>
<name>A0AAV7BVD2_ENGPU</name>
<accession>A0AAV7BVD2</accession>
<keyword evidence="2" id="KW-1185">Reference proteome</keyword>
<evidence type="ECO:0000313" key="2">
    <source>
        <dbReference type="Proteomes" id="UP000824782"/>
    </source>
</evidence>
<reference evidence="1" key="1">
    <citation type="thesis" date="2020" institute="ProQuest LLC" country="789 East Eisenhower Parkway, Ann Arbor, MI, USA">
        <title>Comparative Genomics and Chromosome Evolution.</title>
        <authorList>
            <person name="Mudd A.B."/>
        </authorList>
    </citation>
    <scope>NUCLEOTIDE SEQUENCE</scope>
    <source>
        <strain evidence="1">237g6f4</strain>
        <tissue evidence="1">Blood</tissue>
    </source>
</reference>
<dbReference type="Proteomes" id="UP000824782">
    <property type="component" value="Unassembled WGS sequence"/>
</dbReference>
<sequence>MSHRTMSPKVIRNNSTFKDMFGFQHYLFSFSSKATLCSKCFYRKLYNVIYIYIYIYIYTHTHNESNVQ</sequence>
<dbReference type="AlphaFoldDB" id="A0AAV7BVD2"/>
<gene>
    <name evidence="1" type="ORF">GDO81_009934</name>
</gene>
<dbReference type="EMBL" id="WNYA01000004">
    <property type="protein sequence ID" value="KAG8576673.1"/>
    <property type="molecule type" value="Genomic_DNA"/>
</dbReference>
<comment type="caution">
    <text evidence="1">The sequence shown here is derived from an EMBL/GenBank/DDBJ whole genome shotgun (WGS) entry which is preliminary data.</text>
</comment>
<protein>
    <submittedName>
        <fullName evidence="1">Uncharacterized protein</fullName>
    </submittedName>
</protein>